<evidence type="ECO:0000256" key="1">
    <source>
        <dbReference type="SAM" id="MobiDB-lite"/>
    </source>
</evidence>
<evidence type="ECO:0000313" key="2">
    <source>
        <dbReference type="EMBL" id="JAD17830.1"/>
    </source>
</evidence>
<feature type="region of interest" description="Disordered" evidence="1">
    <location>
        <begin position="43"/>
        <end position="68"/>
    </location>
</feature>
<feature type="compositionally biased region" description="Polar residues" evidence="1">
    <location>
        <begin position="43"/>
        <end position="55"/>
    </location>
</feature>
<sequence>MDWRLKPMESTIDTLEMNRSFDIVIFPNRWTLALAVATASTQVPRHSSLQGARNVSSSSTSTRSVGPMRASHWRCHGWSSITNGGLR</sequence>
<name>A0A0A9TYW2_ARUDO</name>
<organism evidence="2">
    <name type="scientific">Arundo donax</name>
    <name type="common">Giant reed</name>
    <name type="synonym">Donax arundinaceus</name>
    <dbReference type="NCBI Taxonomy" id="35708"/>
    <lineage>
        <taxon>Eukaryota</taxon>
        <taxon>Viridiplantae</taxon>
        <taxon>Streptophyta</taxon>
        <taxon>Embryophyta</taxon>
        <taxon>Tracheophyta</taxon>
        <taxon>Spermatophyta</taxon>
        <taxon>Magnoliopsida</taxon>
        <taxon>Liliopsida</taxon>
        <taxon>Poales</taxon>
        <taxon>Poaceae</taxon>
        <taxon>PACMAD clade</taxon>
        <taxon>Arundinoideae</taxon>
        <taxon>Arundineae</taxon>
        <taxon>Arundo</taxon>
    </lineage>
</organism>
<reference evidence="2" key="2">
    <citation type="journal article" date="2015" name="Data Brief">
        <title>Shoot transcriptome of the giant reed, Arundo donax.</title>
        <authorList>
            <person name="Barrero R.A."/>
            <person name="Guerrero F.D."/>
            <person name="Moolhuijzen P."/>
            <person name="Goolsby J.A."/>
            <person name="Tidwell J."/>
            <person name="Bellgard S.E."/>
            <person name="Bellgard M.I."/>
        </authorList>
    </citation>
    <scope>NUCLEOTIDE SEQUENCE</scope>
    <source>
        <tissue evidence="2">Shoot tissue taken approximately 20 cm above the soil surface</tissue>
    </source>
</reference>
<proteinExistence type="predicted"/>
<protein>
    <submittedName>
        <fullName evidence="2">Uncharacterized protein</fullName>
    </submittedName>
</protein>
<accession>A0A0A9TYW2</accession>
<reference evidence="2" key="1">
    <citation type="submission" date="2014-09" db="EMBL/GenBank/DDBJ databases">
        <authorList>
            <person name="Magalhaes I.L.F."/>
            <person name="Oliveira U."/>
            <person name="Santos F.R."/>
            <person name="Vidigal T.H.D.A."/>
            <person name="Brescovit A.D."/>
            <person name="Santos A.J."/>
        </authorList>
    </citation>
    <scope>NUCLEOTIDE SEQUENCE</scope>
    <source>
        <tissue evidence="2">Shoot tissue taken approximately 20 cm above the soil surface</tissue>
    </source>
</reference>
<dbReference type="AlphaFoldDB" id="A0A0A9TYW2"/>
<dbReference type="EMBL" id="GBRH01280065">
    <property type="protein sequence ID" value="JAD17830.1"/>
    <property type="molecule type" value="Transcribed_RNA"/>
</dbReference>